<dbReference type="PRINTS" id="PR00502">
    <property type="entry name" value="NUDIXFAMILY"/>
</dbReference>
<sequence>MACVKFKDKENDDVYLTFKSDEMDEPDGRHVLVIPIWEDRYLFTQHKKRGIEFPGGKVEKGETPIEAMHRELYEETGATVKVHQYIAQYYVDRTQGKGFYKDVFVVAIDHVEKKSDYLETLGPVSYKDISEIPKAQKSYLLDDPAILACVDYAKKITLGE</sequence>
<dbReference type="PANTHER" id="PTHR43736:SF1">
    <property type="entry name" value="DIHYDRONEOPTERIN TRIPHOSPHATE DIPHOSPHATASE"/>
    <property type="match status" value="1"/>
</dbReference>
<dbReference type="GO" id="GO:0016787">
    <property type="term" value="F:hydrolase activity"/>
    <property type="evidence" value="ECO:0007669"/>
    <property type="project" value="UniProtKB-KW"/>
</dbReference>
<dbReference type="PROSITE" id="PS00893">
    <property type="entry name" value="NUDIX_BOX"/>
    <property type="match status" value="1"/>
</dbReference>
<evidence type="ECO:0000259" key="4">
    <source>
        <dbReference type="PROSITE" id="PS51462"/>
    </source>
</evidence>
<feature type="domain" description="Nudix hydrolase" evidence="4">
    <location>
        <begin position="26"/>
        <end position="160"/>
    </location>
</feature>
<accession>A0AAP8TTZ9</accession>
<protein>
    <submittedName>
        <fullName evidence="5">Nucleoside triphosphatase YtkD</fullName>
    </submittedName>
</protein>
<proteinExistence type="inferred from homology"/>
<dbReference type="SUPFAM" id="SSF55811">
    <property type="entry name" value="Nudix"/>
    <property type="match status" value="1"/>
</dbReference>
<evidence type="ECO:0000313" key="5">
    <source>
        <dbReference type="EMBL" id="PNZ69310.1"/>
    </source>
</evidence>
<dbReference type="AlphaFoldDB" id="A0AAP8TTZ9"/>
<dbReference type="Gene3D" id="3.90.79.10">
    <property type="entry name" value="Nucleoside Triphosphate Pyrophosphohydrolase"/>
    <property type="match status" value="1"/>
</dbReference>
<organism evidence="5 6">
    <name type="scientific">Staphylococcus auricularis</name>
    <dbReference type="NCBI Taxonomy" id="29379"/>
    <lineage>
        <taxon>Bacteria</taxon>
        <taxon>Bacillati</taxon>
        <taxon>Bacillota</taxon>
        <taxon>Bacilli</taxon>
        <taxon>Bacillales</taxon>
        <taxon>Staphylococcaceae</taxon>
        <taxon>Staphylococcus</taxon>
    </lineage>
</organism>
<dbReference type="PANTHER" id="PTHR43736">
    <property type="entry name" value="ADP-RIBOSE PYROPHOSPHATASE"/>
    <property type="match status" value="1"/>
</dbReference>
<gene>
    <name evidence="5" type="primary">ytkD</name>
    <name evidence="5" type="ORF">CD158_00910</name>
</gene>
<evidence type="ECO:0000313" key="6">
    <source>
        <dbReference type="Proteomes" id="UP000242470"/>
    </source>
</evidence>
<reference evidence="5 6" key="1">
    <citation type="submission" date="2017-08" db="EMBL/GenBank/DDBJ databases">
        <title>Draft genome sequences of 64 type strains of genus Staph aureus.</title>
        <authorList>
            <person name="Cole K."/>
            <person name="Golubchik T."/>
            <person name="Russell J."/>
            <person name="Foster D."/>
            <person name="Llewelyn M."/>
            <person name="Wilson D."/>
            <person name="Crook D."/>
            <person name="Paul J."/>
        </authorList>
    </citation>
    <scope>NUCLEOTIDE SEQUENCE [LARGE SCALE GENOMIC DNA]</scope>
    <source>
        <strain evidence="5 6">NCTC 12101</strain>
    </source>
</reference>
<dbReference type="InterPro" id="IPR000086">
    <property type="entry name" value="NUDIX_hydrolase_dom"/>
</dbReference>
<dbReference type="InterPro" id="IPR014078">
    <property type="entry name" value="Nudix_YtkD"/>
</dbReference>
<dbReference type="Proteomes" id="UP000242470">
    <property type="component" value="Unassembled WGS sequence"/>
</dbReference>
<evidence type="ECO:0000256" key="1">
    <source>
        <dbReference type="ARBA" id="ARBA00005582"/>
    </source>
</evidence>
<keyword evidence="2 3" id="KW-0378">Hydrolase</keyword>
<dbReference type="PROSITE" id="PS51462">
    <property type="entry name" value="NUDIX"/>
    <property type="match status" value="1"/>
</dbReference>
<dbReference type="NCBIfam" id="TIGR02705">
    <property type="entry name" value="nudix_YtkD"/>
    <property type="match status" value="1"/>
</dbReference>
<evidence type="ECO:0000256" key="2">
    <source>
        <dbReference type="ARBA" id="ARBA00022801"/>
    </source>
</evidence>
<dbReference type="InterPro" id="IPR020084">
    <property type="entry name" value="NUDIX_hydrolase_CS"/>
</dbReference>
<comment type="caution">
    <text evidence="5">The sequence shown here is derived from an EMBL/GenBank/DDBJ whole genome shotgun (WGS) entry which is preliminary data.</text>
</comment>
<name>A0AAP8TTZ9_9STAP</name>
<dbReference type="InterPro" id="IPR015797">
    <property type="entry name" value="NUDIX_hydrolase-like_dom_sf"/>
</dbReference>
<comment type="similarity">
    <text evidence="1 3">Belongs to the Nudix hydrolase family.</text>
</comment>
<evidence type="ECO:0000256" key="3">
    <source>
        <dbReference type="RuleBase" id="RU003476"/>
    </source>
</evidence>
<dbReference type="Pfam" id="PF00293">
    <property type="entry name" value="NUDIX"/>
    <property type="match status" value="1"/>
</dbReference>
<dbReference type="EMBL" id="PPQW01000004">
    <property type="protein sequence ID" value="PNZ69310.1"/>
    <property type="molecule type" value="Genomic_DNA"/>
</dbReference>
<dbReference type="InterPro" id="IPR020476">
    <property type="entry name" value="Nudix_hydrolase"/>
</dbReference>